<evidence type="ECO:0000313" key="3">
    <source>
        <dbReference type="EMBL" id="KAK2952292.1"/>
    </source>
</evidence>
<feature type="region of interest" description="Disordered" evidence="2">
    <location>
        <begin position="570"/>
        <end position="593"/>
    </location>
</feature>
<proteinExistence type="predicted"/>
<evidence type="ECO:0000256" key="2">
    <source>
        <dbReference type="SAM" id="MobiDB-lite"/>
    </source>
</evidence>
<feature type="compositionally biased region" description="Polar residues" evidence="2">
    <location>
        <begin position="67"/>
        <end position="111"/>
    </location>
</feature>
<gene>
    <name evidence="3" type="ORF">BLNAU_12701</name>
</gene>
<feature type="region of interest" description="Disordered" evidence="2">
    <location>
        <begin position="515"/>
        <end position="552"/>
    </location>
</feature>
<feature type="coiled-coil region" evidence="1">
    <location>
        <begin position="157"/>
        <end position="248"/>
    </location>
</feature>
<feature type="compositionally biased region" description="Basic and acidic residues" evidence="2">
    <location>
        <begin position="55"/>
        <end position="66"/>
    </location>
</feature>
<protein>
    <submittedName>
        <fullName evidence="3">Uncharacterized protein</fullName>
    </submittedName>
</protein>
<dbReference type="EMBL" id="JARBJD010000105">
    <property type="protein sequence ID" value="KAK2952292.1"/>
    <property type="molecule type" value="Genomic_DNA"/>
</dbReference>
<feature type="compositionally biased region" description="Basic and acidic residues" evidence="2">
    <location>
        <begin position="517"/>
        <end position="542"/>
    </location>
</feature>
<keyword evidence="4" id="KW-1185">Reference proteome</keyword>
<feature type="compositionally biased region" description="Basic residues" evidence="2">
    <location>
        <begin position="43"/>
        <end position="54"/>
    </location>
</feature>
<evidence type="ECO:0000313" key="4">
    <source>
        <dbReference type="Proteomes" id="UP001281761"/>
    </source>
</evidence>
<dbReference type="Proteomes" id="UP001281761">
    <property type="component" value="Unassembled WGS sequence"/>
</dbReference>
<accession>A0ABQ9XLP0</accession>
<sequence length="593" mass="68335">MTFRSRSPTSSTQSSSLNSADSDSQPFIPPYLRKTLAVSAASRTKKAIHRKTVEKRRQNQLKKEESQTPPQEHSPSPSPNLINKRSPHLSTASPNPQSRSSHSDAQSLSIDSPSSHEPPQSPPSPYSSFLSQTESSSIQSFHSVPLSEITHVPDSKLKEVKQSVDRLTKKRRNHQKTYSPAKVQLMSSSTLKEDSTANLERLQNILNEKSKMLEEENRLSLRAKDISKQQKVQQITALKSAISSLEAENRSYFKSSQPKDIAEGSTGSEQIIFLFEQIKVLRNLVKNLHEVTDDFETDKDQVSQQKLELFDSLLSLEEKIESFRIDLKLQLRACETDYEHFTRQIKHKQTIREDDERSLKRKKGMSEDLHKTRMNEEDQSVGGIFLSRDEDAAAVRVLTKQMEETLNAQRAQQTQRSQLQAELAELNKSNKTREQQDADLLVRETKLNLRKKDLDNGEFLKLYHVNQLEKNGLRETQSRIPNKVEALQTECERLQQKEIEDQLEIQRLTAELAQSKRAADDRARERERIKKDFEREKRKQIQSDRNALSQRSEKLNYLKNECETLTQALQDQTLKAKKPRETRTERKVNSRND</sequence>
<organism evidence="3 4">
    <name type="scientific">Blattamonas nauphoetae</name>
    <dbReference type="NCBI Taxonomy" id="2049346"/>
    <lineage>
        <taxon>Eukaryota</taxon>
        <taxon>Metamonada</taxon>
        <taxon>Preaxostyla</taxon>
        <taxon>Oxymonadida</taxon>
        <taxon>Blattamonas</taxon>
    </lineage>
</organism>
<comment type="caution">
    <text evidence="3">The sequence shown here is derived from an EMBL/GenBank/DDBJ whole genome shotgun (WGS) entry which is preliminary data.</text>
</comment>
<feature type="region of interest" description="Disordered" evidence="2">
    <location>
        <begin position="1"/>
        <end position="135"/>
    </location>
</feature>
<evidence type="ECO:0000256" key="1">
    <source>
        <dbReference type="SAM" id="Coils"/>
    </source>
</evidence>
<name>A0ABQ9XLP0_9EUKA</name>
<feature type="compositionally biased region" description="Low complexity" evidence="2">
    <location>
        <begin position="1"/>
        <end position="26"/>
    </location>
</feature>
<reference evidence="3 4" key="1">
    <citation type="journal article" date="2022" name="bioRxiv">
        <title>Genomics of Preaxostyla Flagellates Illuminates Evolutionary Transitions and the Path Towards Mitochondrial Loss.</title>
        <authorList>
            <person name="Novak L.V.F."/>
            <person name="Treitli S.C."/>
            <person name="Pyrih J."/>
            <person name="Halakuc P."/>
            <person name="Pipaliya S.V."/>
            <person name="Vacek V."/>
            <person name="Brzon O."/>
            <person name="Soukal P."/>
            <person name="Eme L."/>
            <person name="Dacks J.B."/>
            <person name="Karnkowska A."/>
            <person name="Elias M."/>
            <person name="Hampl V."/>
        </authorList>
    </citation>
    <scope>NUCLEOTIDE SEQUENCE [LARGE SCALE GENOMIC DNA]</scope>
    <source>
        <strain evidence="3">NAU3</strain>
        <tissue evidence="3">Gut</tissue>
    </source>
</reference>
<feature type="coiled-coil region" evidence="1">
    <location>
        <begin position="409"/>
        <end position="436"/>
    </location>
</feature>
<keyword evidence="1" id="KW-0175">Coiled coil</keyword>
<feature type="compositionally biased region" description="Basic and acidic residues" evidence="2">
    <location>
        <begin position="579"/>
        <end position="593"/>
    </location>
</feature>